<dbReference type="EMBL" id="FUYC01000004">
    <property type="protein sequence ID" value="SKA80628.1"/>
    <property type="molecule type" value="Genomic_DNA"/>
</dbReference>
<feature type="transmembrane region" description="Helical" evidence="10">
    <location>
        <begin position="15"/>
        <end position="35"/>
    </location>
</feature>
<dbReference type="STRING" id="1121449.SAMN02745704_01380"/>
<sequence>MINTDSRFLQRGKRVAFFDFLIFLSLLALLGWLLARGTDQLGYNWQWYRIPPFLFEWKDGVFHPGLLLQGLWVTLQITGAAFVLAFAFGLITALFRLSSSFLAHALARFYLETIRNTPLLIQLFFTYFVLAPILGINGFWASVLALSLFEGAYASEIFRAGILSVDDGQWEAAQSLGGNLLFTYREVILPQAVPRILPPLAGQAVSLVKDSALVSTVAVYDLTMQGQSIVSDTFLTFEVWFTVAAIYLAITLLLSALISFMNRAFNGA</sequence>
<organism evidence="12 13">
    <name type="scientific">Paucidesulfovibrio gracilis DSM 16080</name>
    <dbReference type="NCBI Taxonomy" id="1121449"/>
    <lineage>
        <taxon>Bacteria</taxon>
        <taxon>Pseudomonadati</taxon>
        <taxon>Thermodesulfobacteriota</taxon>
        <taxon>Desulfovibrionia</taxon>
        <taxon>Desulfovibrionales</taxon>
        <taxon>Desulfovibrionaceae</taxon>
        <taxon>Paucidesulfovibrio</taxon>
    </lineage>
</organism>
<dbReference type="RefSeq" id="WP_078716950.1">
    <property type="nucleotide sequence ID" value="NZ_FUYC01000004.1"/>
</dbReference>
<evidence type="ECO:0000256" key="1">
    <source>
        <dbReference type="ARBA" id="ARBA00003159"/>
    </source>
</evidence>
<keyword evidence="7" id="KW-0029">Amino-acid transport</keyword>
<dbReference type="PANTHER" id="PTHR30614">
    <property type="entry name" value="MEMBRANE COMPONENT OF AMINO ACID ABC TRANSPORTER"/>
    <property type="match status" value="1"/>
</dbReference>
<dbReference type="SUPFAM" id="SSF161098">
    <property type="entry name" value="MetI-like"/>
    <property type="match status" value="1"/>
</dbReference>
<accession>A0A1T4WUT4</accession>
<dbReference type="PANTHER" id="PTHR30614:SF20">
    <property type="entry name" value="GLUTAMINE TRANSPORT SYSTEM PERMEASE PROTEIN GLNP"/>
    <property type="match status" value="1"/>
</dbReference>
<evidence type="ECO:0000256" key="8">
    <source>
        <dbReference type="ARBA" id="ARBA00022989"/>
    </source>
</evidence>
<evidence type="ECO:0000256" key="6">
    <source>
        <dbReference type="ARBA" id="ARBA00022692"/>
    </source>
</evidence>
<dbReference type="InterPro" id="IPR035906">
    <property type="entry name" value="MetI-like_sf"/>
</dbReference>
<evidence type="ECO:0000256" key="7">
    <source>
        <dbReference type="ARBA" id="ARBA00022970"/>
    </source>
</evidence>
<dbReference type="Pfam" id="PF00528">
    <property type="entry name" value="BPD_transp_1"/>
    <property type="match status" value="1"/>
</dbReference>
<keyword evidence="4 10" id="KW-0813">Transport</keyword>
<dbReference type="GO" id="GO:0022857">
    <property type="term" value="F:transmembrane transporter activity"/>
    <property type="evidence" value="ECO:0007669"/>
    <property type="project" value="InterPro"/>
</dbReference>
<dbReference type="InterPro" id="IPR000515">
    <property type="entry name" value="MetI-like"/>
</dbReference>
<keyword evidence="6 10" id="KW-0812">Transmembrane</keyword>
<keyword evidence="13" id="KW-1185">Reference proteome</keyword>
<keyword evidence="5" id="KW-1003">Cell membrane</keyword>
<comment type="similarity">
    <text evidence="3">Belongs to the binding-protein-dependent transport system permease family. HisMQ subfamily.</text>
</comment>
<dbReference type="GO" id="GO:0006865">
    <property type="term" value="P:amino acid transport"/>
    <property type="evidence" value="ECO:0007669"/>
    <property type="project" value="UniProtKB-KW"/>
</dbReference>
<dbReference type="GO" id="GO:0043190">
    <property type="term" value="C:ATP-binding cassette (ABC) transporter complex"/>
    <property type="evidence" value="ECO:0007669"/>
    <property type="project" value="InterPro"/>
</dbReference>
<evidence type="ECO:0000256" key="9">
    <source>
        <dbReference type="ARBA" id="ARBA00023136"/>
    </source>
</evidence>
<comment type="subcellular location">
    <subcellularLocation>
        <location evidence="2">Cell inner membrane</location>
        <topology evidence="2">Multi-pass membrane protein</topology>
    </subcellularLocation>
    <subcellularLocation>
        <location evidence="10">Cell membrane</location>
        <topology evidence="10">Multi-pass membrane protein</topology>
    </subcellularLocation>
</comment>
<dbReference type="InterPro" id="IPR010065">
    <property type="entry name" value="AA_ABC_transptr_permease_3TM"/>
</dbReference>
<feature type="transmembrane region" description="Helical" evidence="10">
    <location>
        <begin position="71"/>
        <end position="98"/>
    </location>
</feature>
<gene>
    <name evidence="12" type="ORF">SAMN02745704_01380</name>
</gene>
<feature type="transmembrane region" description="Helical" evidence="10">
    <location>
        <begin position="119"/>
        <end position="140"/>
    </location>
</feature>
<evidence type="ECO:0000256" key="5">
    <source>
        <dbReference type="ARBA" id="ARBA00022475"/>
    </source>
</evidence>
<name>A0A1T4WUT4_9BACT</name>
<evidence type="ECO:0000313" key="12">
    <source>
        <dbReference type="EMBL" id="SKA80628.1"/>
    </source>
</evidence>
<keyword evidence="8 10" id="KW-1133">Transmembrane helix</keyword>
<keyword evidence="9 10" id="KW-0472">Membrane</keyword>
<proteinExistence type="inferred from homology"/>
<feature type="transmembrane region" description="Helical" evidence="10">
    <location>
        <begin position="239"/>
        <end position="260"/>
    </location>
</feature>
<dbReference type="InterPro" id="IPR043429">
    <property type="entry name" value="ArtM/GltK/GlnP/TcyL/YhdX-like"/>
</dbReference>
<dbReference type="OrthoDB" id="5470298at2"/>
<evidence type="ECO:0000259" key="11">
    <source>
        <dbReference type="PROSITE" id="PS50928"/>
    </source>
</evidence>
<comment type="function">
    <text evidence="1">Part of the binding-protein-dependent transport system for glutamine; probably responsible for the translocation of the substrate across the membrane.</text>
</comment>
<dbReference type="AlphaFoldDB" id="A0A1T4WUT4"/>
<evidence type="ECO:0000313" key="13">
    <source>
        <dbReference type="Proteomes" id="UP000190027"/>
    </source>
</evidence>
<protein>
    <submittedName>
        <fullName evidence="12">Amino acid ABC transporter membrane protein 1, PAAT family (TC 3.A.1.3.-)</fullName>
    </submittedName>
</protein>
<feature type="domain" description="ABC transmembrane type-1" evidence="11">
    <location>
        <begin position="71"/>
        <end position="258"/>
    </location>
</feature>
<dbReference type="PROSITE" id="PS50928">
    <property type="entry name" value="ABC_TM1"/>
    <property type="match status" value="1"/>
</dbReference>
<dbReference type="NCBIfam" id="TIGR01726">
    <property type="entry name" value="HEQRo_perm_3TM"/>
    <property type="match status" value="1"/>
</dbReference>
<dbReference type="Gene3D" id="1.10.3720.10">
    <property type="entry name" value="MetI-like"/>
    <property type="match status" value="1"/>
</dbReference>
<evidence type="ECO:0000256" key="4">
    <source>
        <dbReference type="ARBA" id="ARBA00022448"/>
    </source>
</evidence>
<evidence type="ECO:0000256" key="10">
    <source>
        <dbReference type="RuleBase" id="RU363032"/>
    </source>
</evidence>
<dbReference type="Proteomes" id="UP000190027">
    <property type="component" value="Unassembled WGS sequence"/>
</dbReference>
<evidence type="ECO:0000256" key="2">
    <source>
        <dbReference type="ARBA" id="ARBA00004429"/>
    </source>
</evidence>
<evidence type="ECO:0000256" key="3">
    <source>
        <dbReference type="ARBA" id="ARBA00010072"/>
    </source>
</evidence>
<dbReference type="CDD" id="cd06261">
    <property type="entry name" value="TM_PBP2"/>
    <property type="match status" value="1"/>
</dbReference>
<reference evidence="12 13" key="1">
    <citation type="submission" date="2017-02" db="EMBL/GenBank/DDBJ databases">
        <authorList>
            <person name="Peterson S.W."/>
        </authorList>
    </citation>
    <scope>NUCLEOTIDE SEQUENCE [LARGE SCALE GENOMIC DNA]</scope>
    <source>
        <strain evidence="12 13">DSM 16080</strain>
    </source>
</reference>